<comment type="subcellular location">
    <subcellularLocation>
        <location evidence="3">Cytoplasm</location>
    </subcellularLocation>
    <subcellularLocation>
        <location evidence="3">Nucleus</location>
    </subcellularLocation>
</comment>
<dbReference type="OrthoDB" id="268479at2759"/>
<dbReference type="InterPro" id="IPR023333">
    <property type="entry name" value="Proteasome_suB-type"/>
</dbReference>
<dbReference type="PANTHER" id="PTHR32194">
    <property type="entry name" value="METALLOPROTEASE TLDD"/>
    <property type="match status" value="1"/>
</dbReference>
<comment type="similarity">
    <text evidence="3">Belongs to the peptidase T1B family.</text>
</comment>
<reference evidence="5" key="1">
    <citation type="journal article" date="2019" name="Nat. Commun.">
        <title>Expansion of phycobilisome linker gene families in mesophilic red algae.</title>
        <authorList>
            <person name="Lee J."/>
            <person name="Kim D."/>
            <person name="Bhattacharya D."/>
            <person name="Yoon H.S."/>
        </authorList>
    </citation>
    <scope>NUCLEOTIDE SEQUENCE [LARGE SCALE GENOMIC DNA]</scope>
    <source>
        <strain evidence="5">CCMP 1328</strain>
    </source>
</reference>
<dbReference type="EMBL" id="VRMN01000004">
    <property type="protein sequence ID" value="KAA8494675.1"/>
    <property type="molecule type" value="Genomic_DNA"/>
</dbReference>
<accession>A0A5J4YTW3</accession>
<dbReference type="AlphaFoldDB" id="A0A5J4YTW3"/>
<keyword evidence="1 3" id="KW-0963">Cytoplasm</keyword>
<evidence type="ECO:0000256" key="3">
    <source>
        <dbReference type="RuleBase" id="RU004203"/>
    </source>
</evidence>
<dbReference type="GO" id="GO:0005737">
    <property type="term" value="C:cytoplasm"/>
    <property type="evidence" value="ECO:0007669"/>
    <property type="project" value="UniProtKB-SubCell"/>
</dbReference>
<comment type="function">
    <text evidence="3">Component of the proteasome, a multicatalytic proteinase complex which is characterized by its ability to cleave peptides with Arg, Phe, Tyr, Leu, and Glu adjacent to the leaving group at neutral or slightly basic pH. The proteasome has an ATP-dependent proteolytic activity.</text>
</comment>
<sequence>MDPLLRPGHNAPHLPAAMGPGYADVFDRLSRQGGRVETTGTNALPTFDAHAGAKQASFQPYQNNGGSVVAVAGKDFCVVASDTRFGLGFAVPTRMISRNLVLNDKVVLATAGMQADTCTLHKVLRIRLDMYRQNHGKDMSLGAVSQLLSNTLYYKRFFPYYTFNVLGGVDENGEGFCYGYDAIGSHEKVKVVCTGSSQSLIQPVLDNQVDGKQMYDGQPVAELSLEQTVELVKDCFSSAGERDIYTVGLDGRGQPPLYVKILKLAFVLTSHPLRSKYTRSHFIQGQSPAVRDSQTTTDTYFT</sequence>
<evidence type="ECO:0000313" key="5">
    <source>
        <dbReference type="Proteomes" id="UP000324585"/>
    </source>
</evidence>
<dbReference type="PANTHER" id="PTHR32194:SF2">
    <property type="entry name" value="PROTEASOME SUBUNIT BETA TYPE-1"/>
    <property type="match status" value="1"/>
</dbReference>
<gene>
    <name evidence="4" type="ORF">FVE85_2916</name>
</gene>
<comment type="caution">
    <text evidence="4">The sequence shown here is derived from an EMBL/GenBank/DDBJ whole genome shotgun (WGS) entry which is preliminary data.</text>
</comment>
<proteinExistence type="inferred from homology"/>
<dbReference type="PROSITE" id="PS51476">
    <property type="entry name" value="PROTEASOME_BETA_2"/>
    <property type="match status" value="1"/>
</dbReference>
<comment type="subunit">
    <text evidence="3">Component of the proteasome complex.</text>
</comment>
<dbReference type="InterPro" id="IPR016050">
    <property type="entry name" value="Proteasome_bsu_CS"/>
</dbReference>
<keyword evidence="5" id="KW-1185">Reference proteome</keyword>
<dbReference type="Pfam" id="PF00227">
    <property type="entry name" value="Proteasome"/>
    <property type="match status" value="1"/>
</dbReference>
<name>A0A5J4YTW3_PORPP</name>
<dbReference type="Gene3D" id="3.60.20.10">
    <property type="entry name" value="Glutamine Phosphoribosylpyrophosphate, subunit 1, domain 1"/>
    <property type="match status" value="1"/>
</dbReference>
<keyword evidence="2 3" id="KW-0647">Proteasome</keyword>
<dbReference type="InterPro" id="IPR029055">
    <property type="entry name" value="Ntn_hydrolases_N"/>
</dbReference>
<organism evidence="4 5">
    <name type="scientific">Porphyridium purpureum</name>
    <name type="common">Red alga</name>
    <name type="synonym">Porphyridium cruentum</name>
    <dbReference type="NCBI Taxonomy" id="35688"/>
    <lineage>
        <taxon>Eukaryota</taxon>
        <taxon>Rhodophyta</taxon>
        <taxon>Bangiophyceae</taxon>
        <taxon>Porphyridiales</taxon>
        <taxon>Porphyridiaceae</taxon>
        <taxon>Porphyridium</taxon>
    </lineage>
</organism>
<evidence type="ECO:0000256" key="1">
    <source>
        <dbReference type="ARBA" id="ARBA00022490"/>
    </source>
</evidence>
<dbReference type="PROSITE" id="PS00854">
    <property type="entry name" value="PROTEASOME_BETA_1"/>
    <property type="match status" value="1"/>
</dbReference>
<dbReference type="Proteomes" id="UP000324585">
    <property type="component" value="Unassembled WGS sequence"/>
</dbReference>
<keyword evidence="3" id="KW-0539">Nucleus</keyword>
<dbReference type="GO" id="GO:0005839">
    <property type="term" value="C:proteasome core complex"/>
    <property type="evidence" value="ECO:0007669"/>
    <property type="project" value="InterPro"/>
</dbReference>
<dbReference type="InterPro" id="IPR001353">
    <property type="entry name" value="Proteasome_sua/b"/>
</dbReference>
<evidence type="ECO:0000256" key="2">
    <source>
        <dbReference type="ARBA" id="ARBA00022942"/>
    </source>
</evidence>
<dbReference type="SUPFAM" id="SSF56235">
    <property type="entry name" value="N-terminal nucleophile aminohydrolases (Ntn hydrolases)"/>
    <property type="match status" value="1"/>
</dbReference>
<dbReference type="GO" id="GO:0005634">
    <property type="term" value="C:nucleus"/>
    <property type="evidence" value="ECO:0007669"/>
    <property type="project" value="UniProtKB-SubCell"/>
</dbReference>
<dbReference type="GO" id="GO:0051603">
    <property type="term" value="P:proteolysis involved in protein catabolic process"/>
    <property type="evidence" value="ECO:0007669"/>
    <property type="project" value="InterPro"/>
</dbReference>
<protein>
    <recommendedName>
        <fullName evidence="3">Proteasome subunit beta</fullName>
    </recommendedName>
</protein>
<evidence type="ECO:0000313" key="4">
    <source>
        <dbReference type="EMBL" id="KAA8494675.1"/>
    </source>
</evidence>